<dbReference type="InterPro" id="IPR009683">
    <property type="entry name" value="Extensin-like_C"/>
</dbReference>
<proteinExistence type="predicted"/>
<evidence type="ECO:0000313" key="3">
    <source>
        <dbReference type="Proteomes" id="UP000441389"/>
    </source>
</evidence>
<accession>A0A6I4IZD9</accession>
<dbReference type="Proteomes" id="UP000441389">
    <property type="component" value="Unassembled WGS sequence"/>
</dbReference>
<dbReference type="RefSeq" id="WP_157026599.1">
    <property type="nucleotide sequence ID" value="NZ_WQMS01000007.1"/>
</dbReference>
<dbReference type="Pfam" id="PF06904">
    <property type="entry name" value="Extensin-like_C"/>
    <property type="match status" value="1"/>
</dbReference>
<gene>
    <name evidence="2" type="ORF">GON01_06735</name>
</gene>
<reference evidence="2 3" key="1">
    <citation type="submission" date="2019-12" db="EMBL/GenBank/DDBJ databases">
        <authorList>
            <person name="Huq M.A."/>
        </authorList>
    </citation>
    <scope>NUCLEOTIDE SEQUENCE [LARGE SCALE GENOMIC DNA]</scope>
    <source>
        <strain evidence="2 3">MAH-20</strain>
    </source>
</reference>
<sequence>MGRARAIVAICLGLAACTGGVSERRAPAPQPPNRLTIDAPQTRVCLANLGQLARFEPLPDRDYGEGCYTFASVRLTGTGIPVSNLGPMTCPLAATFAGWIRNAVIPAARLYLGADLARVDTFGSYSCRNINGRQSGNRSEHATANAVDISGFVLADGRRITIKQDWDSPDPAVKSFLAAIHTSACRRFKTVLSPDYNALHADHFHLDMGRGPFCR</sequence>
<comment type="caution">
    <text evidence="2">The sequence shown here is derived from an EMBL/GenBank/DDBJ whole genome shotgun (WGS) entry which is preliminary data.</text>
</comment>
<evidence type="ECO:0000259" key="1">
    <source>
        <dbReference type="Pfam" id="PF06904"/>
    </source>
</evidence>
<evidence type="ECO:0000313" key="2">
    <source>
        <dbReference type="EMBL" id="MVO77630.1"/>
    </source>
</evidence>
<protein>
    <submittedName>
        <fullName evidence="2">Extensin</fullName>
    </submittedName>
</protein>
<dbReference type="PROSITE" id="PS51257">
    <property type="entry name" value="PROKAR_LIPOPROTEIN"/>
    <property type="match status" value="1"/>
</dbReference>
<name>A0A6I4IZD9_9SPHN</name>
<dbReference type="EMBL" id="WQMS01000007">
    <property type="protein sequence ID" value="MVO77630.1"/>
    <property type="molecule type" value="Genomic_DNA"/>
</dbReference>
<organism evidence="2 3">
    <name type="scientific">Sphingomonas horti</name>
    <dbReference type="NCBI Taxonomy" id="2682842"/>
    <lineage>
        <taxon>Bacteria</taxon>
        <taxon>Pseudomonadati</taxon>
        <taxon>Pseudomonadota</taxon>
        <taxon>Alphaproteobacteria</taxon>
        <taxon>Sphingomonadales</taxon>
        <taxon>Sphingomonadaceae</taxon>
        <taxon>Sphingomonas</taxon>
    </lineage>
</organism>
<feature type="domain" description="Extensin-like C-terminal" evidence="1">
    <location>
        <begin position="45"/>
        <end position="215"/>
    </location>
</feature>
<dbReference type="AlphaFoldDB" id="A0A6I4IZD9"/>
<keyword evidence="3" id="KW-1185">Reference proteome</keyword>